<proteinExistence type="predicted"/>
<dbReference type="EMBL" id="JANPWB010000003">
    <property type="protein sequence ID" value="KAJ1202419.1"/>
    <property type="molecule type" value="Genomic_DNA"/>
</dbReference>
<protein>
    <submittedName>
        <fullName evidence="2">Uncharacterized protein</fullName>
    </submittedName>
</protein>
<feature type="region of interest" description="Disordered" evidence="1">
    <location>
        <begin position="1"/>
        <end position="24"/>
    </location>
</feature>
<reference evidence="2" key="1">
    <citation type="journal article" date="2022" name="bioRxiv">
        <title>Sequencing and chromosome-scale assembly of the giantPleurodeles waltlgenome.</title>
        <authorList>
            <person name="Brown T."/>
            <person name="Elewa A."/>
            <person name="Iarovenko S."/>
            <person name="Subramanian E."/>
            <person name="Araus A.J."/>
            <person name="Petzold A."/>
            <person name="Susuki M."/>
            <person name="Suzuki K.-i.T."/>
            <person name="Hayashi T."/>
            <person name="Toyoda A."/>
            <person name="Oliveira C."/>
            <person name="Osipova E."/>
            <person name="Leigh N.D."/>
            <person name="Simon A."/>
            <person name="Yun M.H."/>
        </authorList>
    </citation>
    <scope>NUCLEOTIDE SEQUENCE</scope>
    <source>
        <strain evidence="2">20211129_DDA</strain>
        <tissue evidence="2">Liver</tissue>
    </source>
</reference>
<dbReference type="Proteomes" id="UP001066276">
    <property type="component" value="Chromosome 2_1"/>
</dbReference>
<gene>
    <name evidence="2" type="ORF">NDU88_006219</name>
</gene>
<evidence type="ECO:0000313" key="2">
    <source>
        <dbReference type="EMBL" id="KAJ1202419.1"/>
    </source>
</evidence>
<name>A0AAV7VQS1_PLEWA</name>
<keyword evidence="3" id="KW-1185">Reference proteome</keyword>
<feature type="compositionally biased region" description="Acidic residues" evidence="1">
    <location>
        <begin position="108"/>
        <end position="128"/>
    </location>
</feature>
<dbReference type="AlphaFoldDB" id="A0AAV7VQS1"/>
<accession>A0AAV7VQS1</accession>
<feature type="compositionally biased region" description="Basic and acidic residues" evidence="1">
    <location>
        <begin position="129"/>
        <end position="147"/>
    </location>
</feature>
<evidence type="ECO:0000313" key="3">
    <source>
        <dbReference type="Proteomes" id="UP001066276"/>
    </source>
</evidence>
<feature type="region of interest" description="Disordered" evidence="1">
    <location>
        <begin position="102"/>
        <end position="155"/>
    </location>
</feature>
<evidence type="ECO:0000256" key="1">
    <source>
        <dbReference type="SAM" id="MobiDB-lite"/>
    </source>
</evidence>
<feature type="compositionally biased region" description="Basic and acidic residues" evidence="1">
    <location>
        <begin position="1"/>
        <end position="22"/>
    </location>
</feature>
<comment type="caution">
    <text evidence="2">The sequence shown here is derived from an EMBL/GenBank/DDBJ whole genome shotgun (WGS) entry which is preliminary data.</text>
</comment>
<organism evidence="2 3">
    <name type="scientific">Pleurodeles waltl</name>
    <name type="common">Iberian ribbed newt</name>
    <dbReference type="NCBI Taxonomy" id="8319"/>
    <lineage>
        <taxon>Eukaryota</taxon>
        <taxon>Metazoa</taxon>
        <taxon>Chordata</taxon>
        <taxon>Craniata</taxon>
        <taxon>Vertebrata</taxon>
        <taxon>Euteleostomi</taxon>
        <taxon>Amphibia</taxon>
        <taxon>Batrachia</taxon>
        <taxon>Caudata</taxon>
        <taxon>Salamandroidea</taxon>
        <taxon>Salamandridae</taxon>
        <taxon>Pleurodelinae</taxon>
        <taxon>Pleurodeles</taxon>
    </lineage>
</organism>
<sequence length="155" mass="17554">MRREECRFKGKAAKDRKQEDQLKSQQLSTVDKCILDYLGKAQVVRSYLENNYWSRFYLLKSSNAAPASEWRFSRGREVSVPRCPDDQEAGACAMIPDFRVPGKLNSEDGLEPASEDQVAEESAEAESGEWEKNERRFGNRSVSRDAEQPGGPGME</sequence>